<evidence type="ECO:0000256" key="2">
    <source>
        <dbReference type="ARBA" id="ARBA00022723"/>
    </source>
</evidence>
<keyword evidence="7" id="KW-0732">Signal</keyword>
<protein>
    <recommendedName>
        <fullName evidence="6">5'-nucleotidase domain-containing protein 1</fullName>
    </recommendedName>
</protein>
<gene>
    <name evidence="8" type="ORF">ABEB36_010901</name>
</gene>
<dbReference type="FunFam" id="3.40.50.1000:FF:000086">
    <property type="entry name" value="LD24878p"/>
    <property type="match status" value="1"/>
</dbReference>
<dbReference type="InterPro" id="IPR036412">
    <property type="entry name" value="HAD-like_sf"/>
</dbReference>
<reference evidence="8 9" key="1">
    <citation type="submission" date="2024-05" db="EMBL/GenBank/DDBJ databases">
        <title>Genetic variation in Jamaican populations of the coffee berry borer (Hypothenemus hampei).</title>
        <authorList>
            <person name="Errbii M."/>
            <person name="Myrie A."/>
        </authorList>
    </citation>
    <scope>NUCLEOTIDE SEQUENCE [LARGE SCALE GENOMIC DNA]</scope>
    <source>
        <strain evidence="8">JA-Hopewell-2020-01-JO</strain>
        <tissue evidence="8">Whole body</tissue>
    </source>
</reference>
<evidence type="ECO:0000313" key="9">
    <source>
        <dbReference type="Proteomes" id="UP001566132"/>
    </source>
</evidence>
<evidence type="ECO:0000256" key="5">
    <source>
        <dbReference type="ARBA" id="ARBA00022990"/>
    </source>
</evidence>
<accession>A0ABD1EDF8</accession>
<comment type="caution">
    <text evidence="8">The sequence shown here is derived from an EMBL/GenBank/DDBJ whole genome shotgun (WGS) entry which is preliminary data.</text>
</comment>
<keyword evidence="9" id="KW-1185">Reference proteome</keyword>
<name>A0ABD1EDF8_HYPHA</name>
<proteinExistence type="inferred from homology"/>
<keyword evidence="3" id="KW-0378">Hydrolase</keyword>
<dbReference type="Proteomes" id="UP001566132">
    <property type="component" value="Unassembled WGS sequence"/>
</dbReference>
<evidence type="ECO:0000256" key="7">
    <source>
        <dbReference type="SAM" id="SignalP"/>
    </source>
</evidence>
<dbReference type="PANTHER" id="PTHR12103">
    <property type="entry name" value="5'-NUCLEOTIDASE DOMAIN-CONTAINING"/>
    <property type="match status" value="1"/>
</dbReference>
<keyword evidence="5" id="KW-0007">Acetylation</keyword>
<dbReference type="InterPro" id="IPR023214">
    <property type="entry name" value="HAD_sf"/>
</dbReference>
<organism evidence="8 9">
    <name type="scientific">Hypothenemus hampei</name>
    <name type="common">Coffee berry borer</name>
    <dbReference type="NCBI Taxonomy" id="57062"/>
    <lineage>
        <taxon>Eukaryota</taxon>
        <taxon>Metazoa</taxon>
        <taxon>Ecdysozoa</taxon>
        <taxon>Arthropoda</taxon>
        <taxon>Hexapoda</taxon>
        <taxon>Insecta</taxon>
        <taxon>Pterygota</taxon>
        <taxon>Neoptera</taxon>
        <taxon>Endopterygota</taxon>
        <taxon>Coleoptera</taxon>
        <taxon>Polyphaga</taxon>
        <taxon>Cucujiformia</taxon>
        <taxon>Curculionidae</taxon>
        <taxon>Scolytinae</taxon>
        <taxon>Hypothenemus</taxon>
    </lineage>
</organism>
<keyword evidence="2" id="KW-0479">Metal-binding</keyword>
<sequence length="484" mass="56765">MKLLLSFVFGLCKCNVFKCDKDEEFYQDMNTYRLCIRLRNHCTSKIKRHILEKNKIPVKSEWHYQSRTITSNMNPEYFRFTDYDCLGFDLDNTLARYKVGAMIEMEYDILANYMVDYKGYSAEYLLKPLDHNFIIKGLIVDNENGNLLRIAADGTIIQATHGTKLLTQQAIKNYYPNLRWKATDLFVENPLLTWNGPYAEKMRTLLDYYDVIASLVFARAVDSIDEGSSNLELCKIWPDLMEALHFMFTREHFQNEKGKYFAEMKAHPEKYYYKCSVHLLKWLQDLRVSGKLLFLITGSNVDFATHTASHTLGENWKTMFDIVISYAKKPGFFTDHRPFIALDGFKEIGAVKLQDLKPGEIYTHGNWTDLKEFLTKYYKKSNPRFLYVGDNLIQDIYTPNVYAGCETVTVCEELEAEGVYGHEKWHPDEQFLCSTIWGSYFKCKDTGRMTNWYEIMKKYSKFFVPSLEYVATFPVDHKFEINVC</sequence>
<feature type="signal peptide" evidence="7">
    <location>
        <begin position="1"/>
        <end position="19"/>
    </location>
</feature>
<dbReference type="SUPFAM" id="SSF56784">
    <property type="entry name" value="HAD-like"/>
    <property type="match status" value="1"/>
</dbReference>
<comment type="similarity">
    <text evidence="1">Belongs to the 5'(3')-deoxyribonucleotidase family.</text>
</comment>
<dbReference type="Gene3D" id="3.40.50.1000">
    <property type="entry name" value="HAD superfamily/HAD-like"/>
    <property type="match status" value="1"/>
</dbReference>
<dbReference type="GO" id="GO:0016787">
    <property type="term" value="F:hydrolase activity"/>
    <property type="evidence" value="ECO:0007669"/>
    <property type="project" value="UniProtKB-KW"/>
</dbReference>
<evidence type="ECO:0000256" key="4">
    <source>
        <dbReference type="ARBA" id="ARBA00022842"/>
    </source>
</evidence>
<dbReference type="NCBIfam" id="TIGR02244">
    <property type="entry name" value="HAD-IG-Ncltidse"/>
    <property type="match status" value="1"/>
</dbReference>
<dbReference type="AlphaFoldDB" id="A0ABD1EDF8"/>
<evidence type="ECO:0000313" key="8">
    <source>
        <dbReference type="EMBL" id="KAL1492678.1"/>
    </source>
</evidence>
<dbReference type="GO" id="GO:0046872">
    <property type="term" value="F:metal ion binding"/>
    <property type="evidence" value="ECO:0007669"/>
    <property type="project" value="UniProtKB-KW"/>
</dbReference>
<dbReference type="EMBL" id="JBDJPC010000008">
    <property type="protein sequence ID" value="KAL1492678.1"/>
    <property type="molecule type" value="Genomic_DNA"/>
</dbReference>
<dbReference type="InterPro" id="IPR008380">
    <property type="entry name" value="HAD-SF_hydro_IG_5-nucl"/>
</dbReference>
<evidence type="ECO:0000256" key="6">
    <source>
        <dbReference type="ARBA" id="ARBA00069357"/>
    </source>
</evidence>
<dbReference type="Pfam" id="PF05761">
    <property type="entry name" value="5_nucleotid"/>
    <property type="match status" value="1"/>
</dbReference>
<evidence type="ECO:0000256" key="3">
    <source>
        <dbReference type="ARBA" id="ARBA00022801"/>
    </source>
</evidence>
<evidence type="ECO:0000256" key="1">
    <source>
        <dbReference type="ARBA" id="ARBA00009589"/>
    </source>
</evidence>
<keyword evidence="4" id="KW-0460">Magnesium</keyword>
<dbReference type="PANTHER" id="PTHR12103:SF38">
    <property type="entry name" value="5'-NUCLEOTIDASE DOMAIN-CONTAINING PROTEIN 1"/>
    <property type="match status" value="1"/>
</dbReference>
<feature type="chain" id="PRO_5044766592" description="5'-nucleotidase domain-containing protein 1" evidence="7">
    <location>
        <begin position="20"/>
        <end position="484"/>
    </location>
</feature>